<evidence type="ECO:0000256" key="2">
    <source>
        <dbReference type="ARBA" id="ARBA00022676"/>
    </source>
</evidence>
<evidence type="ECO:0000256" key="1">
    <source>
        <dbReference type="ARBA" id="ARBA00004167"/>
    </source>
</evidence>
<keyword evidence="7" id="KW-0325">Glycoprotein</keyword>
<dbReference type="GO" id="GO:0035269">
    <property type="term" value="P:protein O-linked glycosylation via mannose"/>
    <property type="evidence" value="ECO:0007669"/>
    <property type="project" value="TreeGrafter"/>
</dbReference>
<dbReference type="PANTHER" id="PTHR20961:SF38">
    <property type="entry name" value="PROTEIN O-LINKED-MANNOSE BETA-1,4-N-ACETYLGLUCOSAMINYLTRANSFERASE 2"/>
    <property type="match status" value="1"/>
</dbReference>
<dbReference type="Pfam" id="PF04577">
    <property type="entry name" value="Glyco_transf_61"/>
    <property type="match status" value="1"/>
</dbReference>
<keyword evidence="10" id="KW-1185">Reference proteome</keyword>
<evidence type="ECO:0000313" key="10">
    <source>
        <dbReference type="Proteomes" id="UP000092730"/>
    </source>
</evidence>
<dbReference type="GO" id="GO:0097363">
    <property type="term" value="F:protein O-acetylglucosaminyltransferase activity"/>
    <property type="evidence" value="ECO:0007669"/>
    <property type="project" value="TreeGrafter"/>
</dbReference>
<proteinExistence type="predicted"/>
<gene>
    <name evidence="9" type="ORF">I302_102178</name>
</gene>
<evidence type="ECO:0000256" key="5">
    <source>
        <dbReference type="ARBA" id="ARBA00022989"/>
    </source>
</evidence>
<reference evidence="9" key="1">
    <citation type="submission" date="2013-07" db="EMBL/GenBank/DDBJ databases">
        <authorList>
            <consortium name="The Broad Institute Genome Sequencing Platform"/>
            <person name="Cuomo C."/>
            <person name="Litvintseva A."/>
            <person name="Chen Y."/>
            <person name="Heitman J."/>
            <person name="Sun S."/>
            <person name="Springer D."/>
            <person name="Dromer F."/>
            <person name="Young S.K."/>
            <person name="Zeng Q."/>
            <person name="Gargeya S."/>
            <person name="Fitzgerald M."/>
            <person name="Abouelleil A."/>
            <person name="Alvarado L."/>
            <person name="Berlin A.M."/>
            <person name="Chapman S.B."/>
            <person name="Dewar J."/>
            <person name="Goldberg J."/>
            <person name="Griggs A."/>
            <person name="Gujja S."/>
            <person name="Hansen M."/>
            <person name="Howarth C."/>
            <person name="Imamovic A."/>
            <person name="Larimer J."/>
            <person name="McCowan C."/>
            <person name="Murphy C."/>
            <person name="Pearson M."/>
            <person name="Priest M."/>
            <person name="Roberts A."/>
            <person name="Saif S."/>
            <person name="Shea T."/>
            <person name="Sykes S."/>
            <person name="Wortman J."/>
            <person name="Nusbaum C."/>
            <person name="Birren B."/>
        </authorList>
    </citation>
    <scope>NUCLEOTIDE SEQUENCE</scope>
    <source>
        <strain evidence="9">CBS 10118</strain>
    </source>
</reference>
<evidence type="ECO:0000259" key="8">
    <source>
        <dbReference type="Pfam" id="PF04577"/>
    </source>
</evidence>
<dbReference type="EMBL" id="CP144541">
    <property type="protein sequence ID" value="WVW80201.1"/>
    <property type="molecule type" value="Genomic_DNA"/>
</dbReference>
<dbReference type="RefSeq" id="XP_019050433.2">
    <property type="nucleotide sequence ID" value="XM_019187555.2"/>
</dbReference>
<evidence type="ECO:0000256" key="7">
    <source>
        <dbReference type="ARBA" id="ARBA00023180"/>
    </source>
</evidence>
<reference evidence="9" key="2">
    <citation type="submission" date="2024-02" db="EMBL/GenBank/DDBJ databases">
        <title>Comparative genomics of Cryptococcus and Kwoniella reveals pathogenesis evolution and contrasting modes of karyotype evolution via chromosome fusion or intercentromeric recombination.</title>
        <authorList>
            <person name="Coelho M.A."/>
            <person name="David-Palma M."/>
            <person name="Shea T."/>
            <person name="Bowers K."/>
            <person name="McGinley-Smith S."/>
            <person name="Mohammad A.W."/>
            <person name="Gnirke A."/>
            <person name="Yurkov A.M."/>
            <person name="Nowrousian M."/>
            <person name="Sun S."/>
            <person name="Cuomo C.A."/>
            <person name="Heitman J."/>
        </authorList>
    </citation>
    <scope>NUCLEOTIDE SEQUENCE</scope>
    <source>
        <strain evidence="9">CBS 10118</strain>
    </source>
</reference>
<keyword evidence="2" id="KW-0328">Glycosyltransferase</keyword>
<accession>A0AAJ8M6H6</accession>
<protein>
    <recommendedName>
        <fullName evidence="8">Glycosyltransferase 61 catalytic domain-containing protein</fullName>
    </recommendedName>
</protein>
<keyword evidence="3" id="KW-0808">Transferase</keyword>
<feature type="domain" description="Glycosyltransferase 61 catalytic" evidence="8">
    <location>
        <begin position="131"/>
        <end position="330"/>
    </location>
</feature>
<dbReference type="GO" id="GO:0016020">
    <property type="term" value="C:membrane"/>
    <property type="evidence" value="ECO:0007669"/>
    <property type="project" value="UniProtKB-SubCell"/>
</dbReference>
<dbReference type="PANTHER" id="PTHR20961">
    <property type="entry name" value="GLYCOSYLTRANSFERASE"/>
    <property type="match status" value="1"/>
</dbReference>
<dbReference type="GO" id="GO:0005783">
    <property type="term" value="C:endoplasmic reticulum"/>
    <property type="evidence" value="ECO:0007669"/>
    <property type="project" value="TreeGrafter"/>
</dbReference>
<evidence type="ECO:0000256" key="3">
    <source>
        <dbReference type="ARBA" id="ARBA00022679"/>
    </source>
</evidence>
<keyword evidence="6" id="KW-0472">Membrane</keyword>
<evidence type="ECO:0000256" key="6">
    <source>
        <dbReference type="ARBA" id="ARBA00023136"/>
    </source>
</evidence>
<dbReference type="KEGG" id="kbi:30205264"/>
<dbReference type="AlphaFoldDB" id="A0AAJ8M6H6"/>
<keyword evidence="5" id="KW-1133">Transmembrane helix</keyword>
<keyword evidence="4" id="KW-0812">Transmembrane</keyword>
<dbReference type="InterPro" id="IPR049625">
    <property type="entry name" value="Glyco_transf_61_cat"/>
</dbReference>
<dbReference type="Proteomes" id="UP000092730">
    <property type="component" value="Chromosome 1"/>
</dbReference>
<dbReference type="InterPro" id="IPR007657">
    <property type="entry name" value="Glycosyltransferase_61"/>
</dbReference>
<dbReference type="GeneID" id="30205264"/>
<name>A0AAJ8M6H6_9TREE</name>
<comment type="subcellular location">
    <subcellularLocation>
        <location evidence="1">Membrane</location>
        <topology evidence="1">Single-pass membrane protein</topology>
    </subcellularLocation>
</comment>
<evidence type="ECO:0000256" key="4">
    <source>
        <dbReference type="ARBA" id="ARBA00022692"/>
    </source>
</evidence>
<organism evidence="9 10">
    <name type="scientific">Kwoniella bestiolae CBS 10118</name>
    <dbReference type="NCBI Taxonomy" id="1296100"/>
    <lineage>
        <taxon>Eukaryota</taxon>
        <taxon>Fungi</taxon>
        <taxon>Dikarya</taxon>
        <taxon>Basidiomycota</taxon>
        <taxon>Agaricomycotina</taxon>
        <taxon>Tremellomycetes</taxon>
        <taxon>Tremellales</taxon>
        <taxon>Cryptococcaceae</taxon>
        <taxon>Kwoniella</taxon>
    </lineage>
</organism>
<evidence type="ECO:0000313" key="9">
    <source>
        <dbReference type="EMBL" id="WVW80201.1"/>
    </source>
</evidence>
<sequence length="381" mass="43506">MSTDYEANRPTKLTGGVSGFYVFEQLWYRNGTFYAFQDNTTIDTQPFPDRDTIMSGPHDTVLLPITTQQELFRELDGEIRFLKGQTLFLNDGADQWNWSYLSWFHHFAAEVLLGGITALSLARSVEDAKSIPRLMIPWEGNWKDGYGINEVMVSGMFGKDLVEKDQWDRWSEKGDWVGFEKVVIVDRYASHRHNPIANEWNKMALPIFSELPAPPPPFFTPYREALLHNLGLAIPPTRQQYGKSLNKIPKIVYLDRQDTNRKLTEGDHKGLLDVLKGLEKERKAVVGVPHLAEMDCRYQVKAVKDADVIIGVHGNGLTHQMWMSEGGVVIELFIPDALLRDYEVLSQALGHRHIATWGDRILPPSEWGYFKGELNPTILHN</sequence>